<protein>
    <submittedName>
        <fullName evidence="5">Restriction endonuclease subunit S</fullName>
        <ecNumber evidence="5">3.1.21.-</ecNumber>
    </submittedName>
</protein>
<dbReference type="PANTHER" id="PTHR30408">
    <property type="entry name" value="TYPE-1 RESTRICTION ENZYME ECOKI SPECIFICITY PROTEIN"/>
    <property type="match status" value="1"/>
</dbReference>
<evidence type="ECO:0000256" key="1">
    <source>
        <dbReference type="ARBA" id="ARBA00010923"/>
    </source>
</evidence>
<evidence type="ECO:0000313" key="6">
    <source>
        <dbReference type="Proteomes" id="UP001596956"/>
    </source>
</evidence>
<organism evidence="5 6">
    <name type="scientific">Streptomonospora algeriensis</name>
    <dbReference type="NCBI Taxonomy" id="995084"/>
    <lineage>
        <taxon>Bacteria</taxon>
        <taxon>Bacillati</taxon>
        <taxon>Actinomycetota</taxon>
        <taxon>Actinomycetes</taxon>
        <taxon>Streptosporangiales</taxon>
        <taxon>Nocardiopsidaceae</taxon>
        <taxon>Streptomonospora</taxon>
    </lineage>
</organism>
<dbReference type="EMBL" id="JBHTHR010000267">
    <property type="protein sequence ID" value="MFD0801654.1"/>
    <property type="molecule type" value="Genomic_DNA"/>
</dbReference>
<dbReference type="SUPFAM" id="SSF116734">
    <property type="entry name" value="DNA methylase specificity domain"/>
    <property type="match status" value="2"/>
</dbReference>
<comment type="caution">
    <text evidence="5">The sequence shown here is derived from an EMBL/GenBank/DDBJ whole genome shotgun (WGS) entry which is preliminary data.</text>
</comment>
<dbReference type="GO" id="GO:0004519">
    <property type="term" value="F:endonuclease activity"/>
    <property type="evidence" value="ECO:0007669"/>
    <property type="project" value="UniProtKB-KW"/>
</dbReference>
<keyword evidence="6" id="KW-1185">Reference proteome</keyword>
<keyword evidence="3" id="KW-0238">DNA-binding</keyword>
<dbReference type="InterPro" id="IPR000055">
    <property type="entry name" value="Restrct_endonuc_typeI_TRD"/>
</dbReference>
<dbReference type="PANTHER" id="PTHR30408:SF12">
    <property type="entry name" value="TYPE I RESTRICTION ENZYME MJAVIII SPECIFICITY SUBUNIT"/>
    <property type="match status" value="1"/>
</dbReference>
<keyword evidence="5" id="KW-0378">Hydrolase</keyword>
<evidence type="ECO:0000256" key="3">
    <source>
        <dbReference type="ARBA" id="ARBA00023125"/>
    </source>
</evidence>
<dbReference type="InterPro" id="IPR052021">
    <property type="entry name" value="Type-I_RS_S_subunit"/>
</dbReference>
<gene>
    <name evidence="5" type="ORF">ACFQZU_10040</name>
</gene>
<dbReference type="GO" id="GO:0016787">
    <property type="term" value="F:hydrolase activity"/>
    <property type="evidence" value="ECO:0007669"/>
    <property type="project" value="UniProtKB-KW"/>
</dbReference>
<dbReference type="Proteomes" id="UP001596956">
    <property type="component" value="Unassembled WGS sequence"/>
</dbReference>
<comment type="similarity">
    <text evidence="1">Belongs to the type-I restriction system S methylase family.</text>
</comment>
<sequence>MSRWEEVDLGNIASVDRNLVAPEDLLSEDKYIGLENIERGGGLANVESVVNAQISSAKARFHDGHVLFGRLRPYLAKIARPDFGGVCSTDILTITPGEFLDRDYLVHFLVRPEIVDLAASRTAGANLPRLSSQALMKFKVPLPPLDEQRRIATVLDKVDALRARRRQAIDLLDELVQSAFISMFDDPRGNPMGWEREPLGDLMEHGPQNGVYKPARNYGSGTPIVRIDAFYDGVVRDLGSLRRVDLDENEVERYGLSCGDVLINRVNSLEYLGKCALIPSLQEPTVFESNMMRFRLDGGRVDPRYVTQFLQTNFAKSQILSSAKNAVNQSSINQNDVRGLMVNVPPLGLQQEFVARVNVIEGLKEKNRAHLSHLDELFASIQQRAFRGDLWDEAA</sequence>
<evidence type="ECO:0000313" key="5">
    <source>
        <dbReference type="EMBL" id="MFD0801654.1"/>
    </source>
</evidence>
<evidence type="ECO:0000256" key="2">
    <source>
        <dbReference type="ARBA" id="ARBA00022747"/>
    </source>
</evidence>
<keyword evidence="2" id="KW-0680">Restriction system</keyword>
<evidence type="ECO:0000259" key="4">
    <source>
        <dbReference type="Pfam" id="PF01420"/>
    </source>
</evidence>
<dbReference type="CDD" id="cd17517">
    <property type="entry name" value="RMtype1_S_EcoKI_StySPI-TRD2-CR2_like"/>
    <property type="match status" value="1"/>
</dbReference>
<dbReference type="Gene3D" id="3.90.220.20">
    <property type="entry name" value="DNA methylase specificity domains"/>
    <property type="match status" value="2"/>
</dbReference>
<dbReference type="Pfam" id="PF01420">
    <property type="entry name" value="Methylase_S"/>
    <property type="match status" value="1"/>
</dbReference>
<keyword evidence="5" id="KW-0540">Nuclease</keyword>
<reference evidence="6" key="1">
    <citation type="journal article" date="2019" name="Int. J. Syst. Evol. Microbiol.">
        <title>The Global Catalogue of Microorganisms (GCM) 10K type strain sequencing project: providing services to taxonomists for standard genome sequencing and annotation.</title>
        <authorList>
            <consortium name="The Broad Institute Genomics Platform"/>
            <consortium name="The Broad Institute Genome Sequencing Center for Infectious Disease"/>
            <person name="Wu L."/>
            <person name="Ma J."/>
        </authorList>
    </citation>
    <scope>NUCLEOTIDE SEQUENCE [LARGE SCALE GENOMIC DNA]</scope>
    <source>
        <strain evidence="6">CCUG 63369</strain>
    </source>
</reference>
<dbReference type="EC" id="3.1.21.-" evidence="5"/>
<feature type="domain" description="Type I restriction modification DNA specificity" evidence="4">
    <location>
        <begin position="1"/>
        <end position="168"/>
    </location>
</feature>
<proteinExistence type="inferred from homology"/>
<keyword evidence="5" id="KW-0255">Endonuclease</keyword>
<name>A0ABW3BEY9_9ACTN</name>
<dbReference type="InterPro" id="IPR044946">
    <property type="entry name" value="Restrct_endonuc_typeI_TRD_sf"/>
</dbReference>
<accession>A0ABW3BEY9</accession>